<dbReference type="Proteomes" id="UP001642409">
    <property type="component" value="Unassembled WGS sequence"/>
</dbReference>
<keyword evidence="3" id="KW-1185">Reference proteome</keyword>
<dbReference type="EMBL" id="CATOUU010000852">
    <property type="protein sequence ID" value="CAI9954897.1"/>
    <property type="molecule type" value="Genomic_DNA"/>
</dbReference>
<evidence type="ECO:0000313" key="2">
    <source>
        <dbReference type="EMBL" id="CAL6065754.1"/>
    </source>
</evidence>
<proteinExistence type="predicted"/>
<reference evidence="2 3" key="2">
    <citation type="submission" date="2024-07" db="EMBL/GenBank/DDBJ databases">
        <authorList>
            <person name="Akdeniz Z."/>
        </authorList>
    </citation>
    <scope>NUCLEOTIDE SEQUENCE [LARGE SCALE GENOMIC DNA]</scope>
</reference>
<dbReference type="AlphaFoldDB" id="A0AA86UKL6"/>
<name>A0AA86UKL6_9EUKA</name>
<accession>A0AA86UKL6</accession>
<reference evidence="1" key="1">
    <citation type="submission" date="2023-06" db="EMBL/GenBank/DDBJ databases">
        <authorList>
            <person name="Kurt Z."/>
        </authorList>
    </citation>
    <scope>NUCLEOTIDE SEQUENCE</scope>
</reference>
<evidence type="ECO:0000313" key="1">
    <source>
        <dbReference type="EMBL" id="CAI9954897.1"/>
    </source>
</evidence>
<comment type="caution">
    <text evidence="1">The sequence shown here is derived from an EMBL/GenBank/DDBJ whole genome shotgun (WGS) entry which is preliminary data.</text>
</comment>
<evidence type="ECO:0000313" key="3">
    <source>
        <dbReference type="Proteomes" id="UP001642409"/>
    </source>
</evidence>
<sequence>MCSCANNILDMFSPFALQKTRQIYNSFLDSTYQCSKTFGTQYLWSPIQIQRLQRNRILLSLRWNVSSQKINSQMQPFVAENQCVSQLFLVAQRENDFTYALIWSVFETREYGSDFWLTNIISKALSRFNLGLKNYRAINTLCSSASSTWQIKQPTAQATKNISIYLAFRSDALSSINNINACTNIIQLQHRVLVANQNHWVKSTHKGFCVLSRVRVLCIAQMSWV</sequence>
<gene>
    <name evidence="1" type="ORF">HINF_LOCUS42542</name>
    <name evidence="2" type="ORF">HINF_LOCUS51991</name>
</gene>
<protein>
    <submittedName>
        <fullName evidence="2">Hypothetical_protein</fullName>
    </submittedName>
</protein>
<dbReference type="EMBL" id="CAXDID020000257">
    <property type="protein sequence ID" value="CAL6065754.1"/>
    <property type="molecule type" value="Genomic_DNA"/>
</dbReference>
<organism evidence="1">
    <name type="scientific">Hexamita inflata</name>
    <dbReference type="NCBI Taxonomy" id="28002"/>
    <lineage>
        <taxon>Eukaryota</taxon>
        <taxon>Metamonada</taxon>
        <taxon>Diplomonadida</taxon>
        <taxon>Hexamitidae</taxon>
        <taxon>Hexamitinae</taxon>
        <taxon>Hexamita</taxon>
    </lineage>
</organism>